<protein>
    <submittedName>
        <fullName evidence="1">(spotted green pufferfish) hypothetical protein</fullName>
    </submittedName>
</protein>
<accession>Q4RTH1</accession>
<proteinExistence type="predicted"/>
<comment type="caution">
    <text evidence="1">The sequence shown here is derived from an EMBL/GenBank/DDBJ whole genome shotgun (WGS) entry which is preliminary data.</text>
</comment>
<dbReference type="AlphaFoldDB" id="Q4RTH1"/>
<gene>
    <name evidence="1" type="ORF">GSTENG00029251001</name>
</gene>
<reference evidence="1" key="2">
    <citation type="submission" date="2004-02" db="EMBL/GenBank/DDBJ databases">
        <authorList>
            <consortium name="Genoscope"/>
            <consortium name="Whitehead Institute Centre for Genome Research"/>
        </authorList>
    </citation>
    <scope>NUCLEOTIDE SEQUENCE</scope>
</reference>
<organism evidence="1">
    <name type="scientific">Tetraodon nigroviridis</name>
    <name type="common">Spotted green pufferfish</name>
    <name type="synonym">Chelonodon nigroviridis</name>
    <dbReference type="NCBI Taxonomy" id="99883"/>
    <lineage>
        <taxon>Eukaryota</taxon>
        <taxon>Metazoa</taxon>
        <taxon>Chordata</taxon>
        <taxon>Craniata</taxon>
        <taxon>Vertebrata</taxon>
        <taxon>Euteleostomi</taxon>
        <taxon>Actinopterygii</taxon>
        <taxon>Neopterygii</taxon>
        <taxon>Teleostei</taxon>
        <taxon>Neoteleostei</taxon>
        <taxon>Acanthomorphata</taxon>
        <taxon>Eupercaria</taxon>
        <taxon>Tetraodontiformes</taxon>
        <taxon>Tetradontoidea</taxon>
        <taxon>Tetraodontidae</taxon>
        <taxon>Tetraodon</taxon>
    </lineage>
</organism>
<reference evidence="1" key="1">
    <citation type="journal article" date="2004" name="Nature">
        <title>Genome duplication in the teleost fish Tetraodon nigroviridis reveals the early vertebrate proto-karyotype.</title>
        <authorList>
            <person name="Jaillon O."/>
            <person name="Aury J.-M."/>
            <person name="Brunet F."/>
            <person name="Petit J.-L."/>
            <person name="Stange-Thomann N."/>
            <person name="Mauceli E."/>
            <person name="Bouneau L."/>
            <person name="Fischer C."/>
            <person name="Ozouf-Costaz C."/>
            <person name="Bernot A."/>
            <person name="Nicaud S."/>
            <person name="Jaffe D."/>
            <person name="Fisher S."/>
            <person name="Lutfalla G."/>
            <person name="Dossat C."/>
            <person name="Segurens B."/>
            <person name="Dasilva C."/>
            <person name="Salanoubat M."/>
            <person name="Levy M."/>
            <person name="Boudet N."/>
            <person name="Castellano S."/>
            <person name="Anthouard V."/>
            <person name="Jubin C."/>
            <person name="Castelli V."/>
            <person name="Katinka M."/>
            <person name="Vacherie B."/>
            <person name="Biemont C."/>
            <person name="Skalli Z."/>
            <person name="Cattolico L."/>
            <person name="Poulain J."/>
            <person name="De Berardinis V."/>
            <person name="Cruaud C."/>
            <person name="Duprat S."/>
            <person name="Brottier P."/>
            <person name="Coutanceau J.-P."/>
            <person name="Gouzy J."/>
            <person name="Parra G."/>
            <person name="Lardier G."/>
            <person name="Chapple C."/>
            <person name="McKernan K.J."/>
            <person name="McEwan P."/>
            <person name="Bosak S."/>
            <person name="Kellis M."/>
            <person name="Volff J.-N."/>
            <person name="Guigo R."/>
            <person name="Zody M.C."/>
            <person name="Mesirov J."/>
            <person name="Lindblad-Toh K."/>
            <person name="Birren B."/>
            <person name="Nusbaum C."/>
            <person name="Kahn D."/>
            <person name="Robinson-Rechavi M."/>
            <person name="Laudet V."/>
            <person name="Schachter V."/>
            <person name="Quetier F."/>
            <person name="Saurin W."/>
            <person name="Scarpelli C."/>
            <person name="Wincker P."/>
            <person name="Lander E.S."/>
            <person name="Weissenbach J."/>
            <person name="Roest Crollius H."/>
        </authorList>
    </citation>
    <scope>NUCLEOTIDE SEQUENCE [LARGE SCALE GENOMIC DNA]</scope>
</reference>
<dbReference type="KEGG" id="tng:GSTEN00029251G001"/>
<evidence type="ECO:0000313" key="1">
    <source>
        <dbReference type="EMBL" id="CAG08311.1"/>
    </source>
</evidence>
<sequence length="90" mass="10451">MLYRRGHRRAAEGPRVIWSVRQLLVSSERQREECFGGQKQSSALKKVVSNRLMNFRIASEQKQEHEEAWSFGRCQLVTQSMPRRTSGASE</sequence>
<name>Q4RTH1_TETNG</name>
<dbReference type="EMBL" id="CAAE01014998">
    <property type="protein sequence ID" value="CAG08311.1"/>
    <property type="molecule type" value="Genomic_DNA"/>
</dbReference>